<proteinExistence type="inferred from homology"/>
<dbReference type="Proteomes" id="UP000478636">
    <property type="component" value="Unassembled WGS sequence"/>
</dbReference>
<organism evidence="5 6">
    <name type="scientific">Leuconostoc lactis</name>
    <dbReference type="NCBI Taxonomy" id="1246"/>
    <lineage>
        <taxon>Bacteria</taxon>
        <taxon>Bacillati</taxon>
        <taxon>Bacillota</taxon>
        <taxon>Bacilli</taxon>
        <taxon>Lactobacillales</taxon>
        <taxon>Lactobacillaceae</taxon>
        <taxon>Leuconostoc</taxon>
    </lineage>
</organism>
<dbReference type="PANTHER" id="PTHR23407">
    <property type="entry name" value="ATPASE INHIBITOR/5-FORMYLTETRAHYDROFOLATE CYCLO-LIGASE"/>
    <property type="match status" value="1"/>
</dbReference>
<dbReference type="RefSeq" id="WP_029509327.1">
    <property type="nucleotide sequence ID" value="NZ_JAGXCE010000016.1"/>
</dbReference>
<evidence type="ECO:0000256" key="4">
    <source>
        <dbReference type="RuleBase" id="RU361279"/>
    </source>
</evidence>
<evidence type="ECO:0000313" key="6">
    <source>
        <dbReference type="Proteomes" id="UP000478636"/>
    </source>
</evidence>
<comment type="catalytic activity">
    <reaction evidence="4">
        <text>(6S)-5-formyl-5,6,7,8-tetrahydrofolate + ATP = (6R)-5,10-methenyltetrahydrofolate + ADP + phosphate</text>
        <dbReference type="Rhea" id="RHEA:10488"/>
        <dbReference type="ChEBI" id="CHEBI:30616"/>
        <dbReference type="ChEBI" id="CHEBI:43474"/>
        <dbReference type="ChEBI" id="CHEBI:57455"/>
        <dbReference type="ChEBI" id="CHEBI:57457"/>
        <dbReference type="ChEBI" id="CHEBI:456216"/>
        <dbReference type="EC" id="6.3.3.2"/>
    </reaction>
</comment>
<dbReference type="Gene3D" id="3.40.50.10420">
    <property type="entry name" value="NagB/RpiA/CoA transferase-like"/>
    <property type="match status" value="1"/>
</dbReference>
<evidence type="ECO:0000256" key="3">
    <source>
        <dbReference type="ARBA" id="ARBA00022840"/>
    </source>
</evidence>
<dbReference type="GO" id="GO:0009396">
    <property type="term" value="P:folic acid-containing compound biosynthetic process"/>
    <property type="evidence" value="ECO:0007669"/>
    <property type="project" value="TreeGrafter"/>
</dbReference>
<keyword evidence="2 4" id="KW-0547">Nucleotide-binding</keyword>
<dbReference type="InterPro" id="IPR024185">
    <property type="entry name" value="FTHF_cligase-like_sf"/>
</dbReference>
<dbReference type="PIRSF" id="PIRSF006806">
    <property type="entry name" value="FTHF_cligase"/>
    <property type="match status" value="1"/>
</dbReference>
<evidence type="ECO:0000256" key="2">
    <source>
        <dbReference type="ARBA" id="ARBA00022741"/>
    </source>
</evidence>
<dbReference type="EC" id="6.3.3.2" evidence="4"/>
<dbReference type="Pfam" id="PF01812">
    <property type="entry name" value="5-FTHF_cyc-lig"/>
    <property type="match status" value="1"/>
</dbReference>
<comment type="cofactor">
    <cofactor evidence="4">
        <name>Mg(2+)</name>
        <dbReference type="ChEBI" id="CHEBI:18420"/>
    </cofactor>
</comment>
<dbReference type="EMBL" id="WSZI01000013">
    <property type="protein sequence ID" value="MWN21021.1"/>
    <property type="molecule type" value="Genomic_DNA"/>
</dbReference>
<dbReference type="GO" id="GO:0030272">
    <property type="term" value="F:5-formyltetrahydrofolate cyclo-ligase activity"/>
    <property type="evidence" value="ECO:0007669"/>
    <property type="project" value="UniProtKB-EC"/>
</dbReference>
<keyword evidence="4" id="KW-0460">Magnesium</keyword>
<dbReference type="GO" id="GO:0035999">
    <property type="term" value="P:tetrahydrofolate interconversion"/>
    <property type="evidence" value="ECO:0007669"/>
    <property type="project" value="TreeGrafter"/>
</dbReference>
<evidence type="ECO:0000313" key="5">
    <source>
        <dbReference type="EMBL" id="MWN21021.1"/>
    </source>
</evidence>
<gene>
    <name evidence="5" type="ORF">GQS40_04940</name>
</gene>
<keyword evidence="4" id="KW-0479">Metal-binding</keyword>
<accession>A0A6L7AF35</accession>
<reference evidence="5 6" key="1">
    <citation type="submission" date="2019-12" db="EMBL/GenBank/DDBJ databases">
        <title>Complete genome sequence of Leuconostoc lactis strain AVN1 provides insights into metabolic potential.</title>
        <authorList>
            <person name="Besrour N."/>
            <person name="Najjari A."/>
            <person name="Fhoula I."/>
            <person name="Jaballah S."/>
            <person name="Klibi N."/>
            <person name="Ouzari H.I."/>
        </authorList>
    </citation>
    <scope>NUCLEOTIDE SEQUENCE [LARGE SCALE GENOMIC DNA]</scope>
    <source>
        <strain evidence="5 6">AVN1</strain>
    </source>
</reference>
<keyword evidence="5" id="KW-0436">Ligase</keyword>
<dbReference type="InterPro" id="IPR037171">
    <property type="entry name" value="NagB/RpiA_transferase-like"/>
</dbReference>
<protein>
    <recommendedName>
        <fullName evidence="4">5-formyltetrahydrofolate cyclo-ligase</fullName>
        <ecNumber evidence="4">6.3.3.2</ecNumber>
    </recommendedName>
</protein>
<dbReference type="AlphaFoldDB" id="A0A6L7AF35"/>
<keyword evidence="3 4" id="KW-0067">ATP-binding</keyword>
<dbReference type="SUPFAM" id="SSF100950">
    <property type="entry name" value="NagB/RpiA/CoA transferase-like"/>
    <property type="match status" value="1"/>
</dbReference>
<dbReference type="GO" id="GO:0005524">
    <property type="term" value="F:ATP binding"/>
    <property type="evidence" value="ECO:0007669"/>
    <property type="project" value="UniProtKB-KW"/>
</dbReference>
<dbReference type="NCBIfam" id="TIGR02727">
    <property type="entry name" value="MTHFS_bact"/>
    <property type="match status" value="1"/>
</dbReference>
<dbReference type="GO" id="GO:0046872">
    <property type="term" value="F:metal ion binding"/>
    <property type="evidence" value="ECO:0007669"/>
    <property type="project" value="UniProtKB-KW"/>
</dbReference>
<comment type="caution">
    <text evidence="5">The sequence shown here is derived from an EMBL/GenBank/DDBJ whole genome shotgun (WGS) entry which is preliminary data.</text>
</comment>
<name>A0A6L7AF35_LEULA</name>
<sequence>MHTKRDLRQVQKQKLQAYQGPDRLTEETALRAKLFNTAQWAAAKTIAVVLSTPMELNTQPIIAQAWANGKQVVVPKIVAKQMQFVAITPQTAFTAGALNIQEPEEDTVYPPENIDLVIVPGLAYTKQGGRLGFGAGYYDRFLSTYTGQTIALALTPQLLETLPLEPHDQVIDQVLTR</sequence>
<dbReference type="InterPro" id="IPR002698">
    <property type="entry name" value="FTHF_cligase"/>
</dbReference>
<evidence type="ECO:0000256" key="1">
    <source>
        <dbReference type="ARBA" id="ARBA00010638"/>
    </source>
</evidence>
<dbReference type="PANTHER" id="PTHR23407:SF1">
    <property type="entry name" value="5-FORMYLTETRAHYDROFOLATE CYCLO-LIGASE"/>
    <property type="match status" value="1"/>
</dbReference>
<comment type="similarity">
    <text evidence="1 4">Belongs to the 5-formyltetrahydrofolate cyclo-ligase family.</text>
</comment>